<accession>A0A5P9NJK6</accession>
<dbReference type="Pfam" id="PF00067">
    <property type="entry name" value="p450"/>
    <property type="match status" value="1"/>
</dbReference>
<dbReference type="GO" id="GO:0005506">
    <property type="term" value="F:iron ion binding"/>
    <property type="evidence" value="ECO:0007669"/>
    <property type="project" value="InterPro"/>
</dbReference>
<evidence type="ECO:0000256" key="1">
    <source>
        <dbReference type="ARBA" id="ARBA00001971"/>
    </source>
</evidence>
<evidence type="ECO:0000256" key="2">
    <source>
        <dbReference type="ARBA" id="ARBA00010617"/>
    </source>
</evidence>
<protein>
    <submittedName>
        <fullName evidence="10">Cytochrome P450</fullName>
    </submittedName>
</protein>
<evidence type="ECO:0000256" key="3">
    <source>
        <dbReference type="ARBA" id="ARBA00022617"/>
    </source>
</evidence>
<dbReference type="GO" id="GO:0004497">
    <property type="term" value="F:monooxygenase activity"/>
    <property type="evidence" value="ECO:0007669"/>
    <property type="project" value="UniProtKB-KW"/>
</dbReference>
<dbReference type="AlphaFoldDB" id="A0A5P9NJK6"/>
<gene>
    <name evidence="10" type="ORF">EY643_06920</name>
</gene>
<dbReference type="PANTHER" id="PTHR24286">
    <property type="entry name" value="CYTOCHROME P450 26"/>
    <property type="match status" value="1"/>
</dbReference>
<dbReference type="RefSeq" id="WP_152661511.1">
    <property type="nucleotide sequence ID" value="NZ_CP036422.1"/>
</dbReference>
<comment type="cofactor">
    <cofactor evidence="1 8">
        <name>heme</name>
        <dbReference type="ChEBI" id="CHEBI:30413"/>
    </cofactor>
</comment>
<evidence type="ECO:0000256" key="9">
    <source>
        <dbReference type="RuleBase" id="RU000461"/>
    </source>
</evidence>
<dbReference type="Gene3D" id="1.10.630.10">
    <property type="entry name" value="Cytochrome P450"/>
    <property type="match status" value="1"/>
</dbReference>
<dbReference type="InterPro" id="IPR001128">
    <property type="entry name" value="Cyt_P450"/>
</dbReference>
<dbReference type="OrthoDB" id="9764248at2"/>
<keyword evidence="7 9" id="KW-0503">Monooxygenase</keyword>
<comment type="similarity">
    <text evidence="2 9">Belongs to the cytochrome P450 family.</text>
</comment>
<keyword evidence="11" id="KW-1185">Reference proteome</keyword>
<evidence type="ECO:0000256" key="6">
    <source>
        <dbReference type="ARBA" id="ARBA00023004"/>
    </source>
</evidence>
<organism evidence="10 11">
    <name type="scientific">Halioglobus maricola</name>
    <dbReference type="NCBI Taxonomy" id="2601894"/>
    <lineage>
        <taxon>Bacteria</taxon>
        <taxon>Pseudomonadati</taxon>
        <taxon>Pseudomonadota</taxon>
        <taxon>Gammaproteobacteria</taxon>
        <taxon>Cellvibrionales</taxon>
        <taxon>Halieaceae</taxon>
        <taxon>Halioglobus</taxon>
    </lineage>
</organism>
<evidence type="ECO:0000313" key="11">
    <source>
        <dbReference type="Proteomes" id="UP000326287"/>
    </source>
</evidence>
<name>A0A5P9NJK6_9GAMM</name>
<dbReference type="InterPro" id="IPR036396">
    <property type="entry name" value="Cyt_P450_sf"/>
</dbReference>
<keyword evidence="5 9" id="KW-0560">Oxidoreductase</keyword>
<evidence type="ECO:0000256" key="4">
    <source>
        <dbReference type="ARBA" id="ARBA00022723"/>
    </source>
</evidence>
<sequence length="464" mass="53166">MNIETALANYDLPKIRQYQEKTPRADLAKIPGSRGLPFFGHMFPFLKDFHKLLDQEHARHGPVFKQKSPLGEMVFLLGPEANELVLKNEDKLFSNFLAWDVTFKGLFDNNLLERDFSDHKQKRRILQAAFKREAIVQHLAIMSPVLKAGISQLSSGKTVKAKNFLKDLLLDTGAKVFLGSDIGPEAKNLNQAFEAIVAGTADFFKWEKIWFSPYAKGVKGNQVVSEFIFREIDVRRSSSGGDMFTQFCQLKDDEGRYFSDEEIRDHILFLLFAAHDTTTSTLSSTLYALASNSEWQEELRAEVTAIDKEDLELDDLDLLVKTGWTIAEALRMYPPLAMMPRVALREFEFAGHIFPRNTPVAVSPLFTHYMEEYWEKPHTFDPTRFSPERNEQKGNFFQYIPFGGGAHKCLGLHFAEVQGKTFLYHLLKNYKVSKDEKMDSYKYNNIPLTFPTDGLPLTFTLLQD</sequence>
<evidence type="ECO:0000256" key="5">
    <source>
        <dbReference type="ARBA" id="ARBA00023002"/>
    </source>
</evidence>
<dbReference type="PRINTS" id="PR00465">
    <property type="entry name" value="EP450IV"/>
</dbReference>
<keyword evidence="6 8" id="KW-0408">Iron</keyword>
<dbReference type="InterPro" id="IPR002403">
    <property type="entry name" value="Cyt_P450_E_grp-IV"/>
</dbReference>
<proteinExistence type="inferred from homology"/>
<dbReference type="GO" id="GO:0016705">
    <property type="term" value="F:oxidoreductase activity, acting on paired donors, with incorporation or reduction of molecular oxygen"/>
    <property type="evidence" value="ECO:0007669"/>
    <property type="project" value="InterPro"/>
</dbReference>
<keyword evidence="3 8" id="KW-0349">Heme</keyword>
<dbReference type="PROSITE" id="PS00086">
    <property type="entry name" value="CYTOCHROME_P450"/>
    <property type="match status" value="1"/>
</dbReference>
<dbReference type="PRINTS" id="PR00385">
    <property type="entry name" value="P450"/>
</dbReference>
<evidence type="ECO:0000313" key="10">
    <source>
        <dbReference type="EMBL" id="QFU75404.1"/>
    </source>
</evidence>
<evidence type="ECO:0000256" key="7">
    <source>
        <dbReference type="ARBA" id="ARBA00023033"/>
    </source>
</evidence>
<evidence type="ECO:0000256" key="8">
    <source>
        <dbReference type="PIRSR" id="PIRSR602403-1"/>
    </source>
</evidence>
<keyword evidence="4 8" id="KW-0479">Metal-binding</keyword>
<feature type="binding site" description="axial binding residue" evidence="8">
    <location>
        <position position="409"/>
    </location>
    <ligand>
        <name>heme</name>
        <dbReference type="ChEBI" id="CHEBI:30413"/>
    </ligand>
    <ligandPart>
        <name>Fe</name>
        <dbReference type="ChEBI" id="CHEBI:18248"/>
    </ligandPart>
</feature>
<dbReference type="Proteomes" id="UP000326287">
    <property type="component" value="Chromosome"/>
</dbReference>
<dbReference type="InterPro" id="IPR017972">
    <property type="entry name" value="Cyt_P450_CS"/>
</dbReference>
<dbReference type="KEGG" id="halc:EY643_06920"/>
<dbReference type="SUPFAM" id="SSF48264">
    <property type="entry name" value="Cytochrome P450"/>
    <property type="match status" value="1"/>
</dbReference>
<dbReference type="GO" id="GO:0020037">
    <property type="term" value="F:heme binding"/>
    <property type="evidence" value="ECO:0007669"/>
    <property type="project" value="InterPro"/>
</dbReference>
<dbReference type="GO" id="GO:0016125">
    <property type="term" value="P:sterol metabolic process"/>
    <property type="evidence" value="ECO:0007669"/>
    <property type="project" value="TreeGrafter"/>
</dbReference>
<reference evidence="10 11" key="1">
    <citation type="submission" date="2019-02" db="EMBL/GenBank/DDBJ databases">
        <authorList>
            <person name="Li S.-H."/>
        </authorList>
    </citation>
    <scope>NUCLEOTIDE SEQUENCE [LARGE SCALE GENOMIC DNA]</scope>
    <source>
        <strain evidence="10 11">IMCC14385</strain>
    </source>
</reference>
<dbReference type="PANTHER" id="PTHR24286:SF24">
    <property type="entry name" value="LANOSTEROL 14-ALPHA DEMETHYLASE"/>
    <property type="match status" value="1"/>
</dbReference>
<dbReference type="EMBL" id="CP036422">
    <property type="protein sequence ID" value="QFU75404.1"/>
    <property type="molecule type" value="Genomic_DNA"/>
</dbReference>